<dbReference type="Gramene" id="ONK58506">
    <property type="protein sequence ID" value="ONK58506"/>
    <property type="gene ID" value="A4U43_C09F13770"/>
</dbReference>
<evidence type="ECO:0000256" key="2">
    <source>
        <dbReference type="SAM" id="Phobius"/>
    </source>
</evidence>
<evidence type="ECO:0000256" key="1">
    <source>
        <dbReference type="SAM" id="MobiDB-lite"/>
    </source>
</evidence>
<name>A0A5P1EC62_ASPOF</name>
<feature type="region of interest" description="Disordered" evidence="1">
    <location>
        <begin position="21"/>
        <end position="44"/>
    </location>
</feature>
<keyword evidence="2" id="KW-1133">Transmembrane helix</keyword>
<gene>
    <name evidence="3" type="ORF">A4U43_C09F13770</name>
</gene>
<sequence length="103" mass="11629">MEANRWRRGIRGKLAMVVRSSKPSVHHLSNRNSPPSPLPPSTVTKPEAYIEEENEVDKRAESLKFVFIALVLMGPLDALGMELVFPSWAQTKLDFVQQKPFPS</sequence>
<dbReference type="Proteomes" id="UP000243459">
    <property type="component" value="Chromosome 9"/>
</dbReference>
<proteinExistence type="predicted"/>
<dbReference type="EMBL" id="CM007389">
    <property type="protein sequence ID" value="ONK58506.1"/>
    <property type="molecule type" value="Genomic_DNA"/>
</dbReference>
<organism evidence="3 4">
    <name type="scientific">Asparagus officinalis</name>
    <name type="common">Garden asparagus</name>
    <dbReference type="NCBI Taxonomy" id="4686"/>
    <lineage>
        <taxon>Eukaryota</taxon>
        <taxon>Viridiplantae</taxon>
        <taxon>Streptophyta</taxon>
        <taxon>Embryophyta</taxon>
        <taxon>Tracheophyta</taxon>
        <taxon>Spermatophyta</taxon>
        <taxon>Magnoliopsida</taxon>
        <taxon>Liliopsida</taxon>
        <taxon>Asparagales</taxon>
        <taxon>Asparagaceae</taxon>
        <taxon>Asparagoideae</taxon>
        <taxon>Asparagus</taxon>
    </lineage>
</organism>
<dbReference type="AlphaFoldDB" id="A0A5P1EC62"/>
<keyword evidence="2" id="KW-0472">Membrane</keyword>
<evidence type="ECO:0000313" key="3">
    <source>
        <dbReference type="EMBL" id="ONK58506.1"/>
    </source>
</evidence>
<keyword evidence="4" id="KW-1185">Reference proteome</keyword>
<keyword evidence="2" id="KW-0812">Transmembrane</keyword>
<evidence type="ECO:0000313" key="4">
    <source>
        <dbReference type="Proteomes" id="UP000243459"/>
    </source>
</evidence>
<feature type="transmembrane region" description="Helical" evidence="2">
    <location>
        <begin position="65"/>
        <end position="85"/>
    </location>
</feature>
<accession>A0A5P1EC62</accession>
<reference evidence="4" key="1">
    <citation type="journal article" date="2017" name="Nat. Commun.">
        <title>The asparagus genome sheds light on the origin and evolution of a young Y chromosome.</title>
        <authorList>
            <person name="Harkess A."/>
            <person name="Zhou J."/>
            <person name="Xu C."/>
            <person name="Bowers J.E."/>
            <person name="Van der Hulst R."/>
            <person name="Ayyampalayam S."/>
            <person name="Mercati F."/>
            <person name="Riccardi P."/>
            <person name="McKain M.R."/>
            <person name="Kakrana A."/>
            <person name="Tang H."/>
            <person name="Ray J."/>
            <person name="Groenendijk J."/>
            <person name="Arikit S."/>
            <person name="Mathioni S.M."/>
            <person name="Nakano M."/>
            <person name="Shan H."/>
            <person name="Telgmann-Rauber A."/>
            <person name="Kanno A."/>
            <person name="Yue Z."/>
            <person name="Chen H."/>
            <person name="Li W."/>
            <person name="Chen Y."/>
            <person name="Xu X."/>
            <person name="Zhang Y."/>
            <person name="Luo S."/>
            <person name="Chen H."/>
            <person name="Gao J."/>
            <person name="Mao Z."/>
            <person name="Pires J.C."/>
            <person name="Luo M."/>
            <person name="Kudrna D."/>
            <person name="Wing R.A."/>
            <person name="Meyers B.C."/>
            <person name="Yi K."/>
            <person name="Kong H."/>
            <person name="Lavrijsen P."/>
            <person name="Sunseri F."/>
            <person name="Falavigna A."/>
            <person name="Ye Y."/>
            <person name="Leebens-Mack J.H."/>
            <person name="Chen G."/>
        </authorList>
    </citation>
    <scope>NUCLEOTIDE SEQUENCE [LARGE SCALE GENOMIC DNA]</scope>
    <source>
        <strain evidence="4">cv. DH0086</strain>
    </source>
</reference>
<protein>
    <submittedName>
        <fullName evidence="3">Uncharacterized protein</fullName>
    </submittedName>
</protein>